<dbReference type="AlphaFoldDB" id="A5BZF9"/>
<name>A5BZF9_VITVI</name>
<sequence>MKVQSRVAFQGSLAYSMVPMWTIATGTCTKGRTPSVSPSEVWVPQLQGTIVVLGRPGLQEVRVLWQPQPGLEELIGGLTLFCFCYVVFDPLPQFGGLTIRPGWSSTGFLLTQINKATKGRKKWGKEESKKL</sequence>
<gene>
    <name evidence="1" type="ORF">VITISV_000476</name>
</gene>
<organism evidence="1">
    <name type="scientific">Vitis vinifera</name>
    <name type="common">Grape</name>
    <dbReference type="NCBI Taxonomy" id="29760"/>
    <lineage>
        <taxon>Eukaryota</taxon>
        <taxon>Viridiplantae</taxon>
        <taxon>Streptophyta</taxon>
        <taxon>Embryophyta</taxon>
        <taxon>Tracheophyta</taxon>
        <taxon>Spermatophyta</taxon>
        <taxon>Magnoliopsida</taxon>
        <taxon>eudicotyledons</taxon>
        <taxon>Gunneridae</taxon>
        <taxon>Pentapetalae</taxon>
        <taxon>rosids</taxon>
        <taxon>Vitales</taxon>
        <taxon>Vitaceae</taxon>
        <taxon>Viteae</taxon>
        <taxon>Vitis</taxon>
    </lineage>
</organism>
<reference evidence="1" key="1">
    <citation type="journal article" date="2007" name="PLoS ONE">
        <title>The first genome sequence of an elite grapevine cultivar (Pinot noir Vitis vinifera L.): coping with a highly heterozygous genome.</title>
        <authorList>
            <person name="Velasco R."/>
            <person name="Zharkikh A."/>
            <person name="Troggio M."/>
            <person name="Cartwright D.A."/>
            <person name="Cestaro A."/>
            <person name="Pruss D."/>
            <person name="Pindo M."/>
            <person name="FitzGerald L.M."/>
            <person name="Vezzulli S."/>
            <person name="Reid J."/>
            <person name="Malacarne G."/>
            <person name="Iliev D."/>
            <person name="Coppola G."/>
            <person name="Wardell B."/>
            <person name="Micheletti D."/>
            <person name="Macalma T."/>
            <person name="Facci M."/>
            <person name="Mitchell J.T."/>
            <person name="Perazzolli M."/>
            <person name="Eldredge G."/>
            <person name="Gatto P."/>
            <person name="Oyzerski R."/>
            <person name="Moretto M."/>
            <person name="Gutin N."/>
            <person name="Stefanini M."/>
            <person name="Chen Y."/>
            <person name="Segala C."/>
            <person name="Davenport C."/>
            <person name="Dematte L."/>
            <person name="Mraz A."/>
            <person name="Battilana J."/>
            <person name="Stormo K."/>
            <person name="Costa F."/>
            <person name="Tao Q."/>
            <person name="Si-Ammour A."/>
            <person name="Harkins T."/>
            <person name="Lackey A."/>
            <person name="Perbost C."/>
            <person name="Taillon B."/>
            <person name="Stella A."/>
            <person name="Solovyev V."/>
            <person name="Fawcett J.A."/>
            <person name="Sterck L."/>
            <person name="Vandepoele K."/>
            <person name="Grando S.M."/>
            <person name="Toppo S."/>
            <person name="Moser C."/>
            <person name="Lanchbury J."/>
            <person name="Bogden R."/>
            <person name="Skolnick M."/>
            <person name="Sgaramella V."/>
            <person name="Bhatnagar S.K."/>
            <person name="Fontana P."/>
            <person name="Gutin A."/>
            <person name="Van de Peer Y."/>
            <person name="Salamini F."/>
            <person name="Viola R."/>
        </authorList>
    </citation>
    <scope>NUCLEOTIDE SEQUENCE</scope>
</reference>
<evidence type="ECO:0000313" key="1">
    <source>
        <dbReference type="EMBL" id="CAN77416.1"/>
    </source>
</evidence>
<dbReference type="EMBL" id="AM476757">
    <property type="protein sequence ID" value="CAN77416.1"/>
    <property type="molecule type" value="Genomic_DNA"/>
</dbReference>
<proteinExistence type="predicted"/>
<accession>A5BZF9</accession>
<protein>
    <submittedName>
        <fullName evidence="1">Uncharacterized protein</fullName>
    </submittedName>
</protein>